<accession>A0A1I0CEC5</accession>
<sequence length="72" mass="7793">MDNINRNLKHSALFIIGALFAFLAIARESTVITSKGTFRCENACVVDENGNVTDNAGGKVWKLVVPEAPKDT</sequence>
<reference evidence="1 2" key="1">
    <citation type="submission" date="2016-10" db="EMBL/GenBank/DDBJ databases">
        <authorList>
            <person name="de Groot N.N."/>
        </authorList>
    </citation>
    <scope>NUCLEOTIDE SEQUENCE [LARGE SCALE GENOMIC DNA]</scope>
    <source>
        <strain evidence="1 2">DSM 19706</strain>
    </source>
</reference>
<dbReference type="STRING" id="349064.SAMN05660429_01172"/>
<evidence type="ECO:0000313" key="1">
    <source>
        <dbReference type="EMBL" id="SET17937.1"/>
    </source>
</evidence>
<dbReference type="EMBL" id="FOHK01000005">
    <property type="protein sequence ID" value="SET17937.1"/>
    <property type="molecule type" value="Genomic_DNA"/>
</dbReference>
<evidence type="ECO:0000313" key="2">
    <source>
        <dbReference type="Proteomes" id="UP000199308"/>
    </source>
</evidence>
<organism evidence="1 2">
    <name type="scientific">Thalassotalea agarivorans</name>
    <name type="common">Thalassomonas agarivorans</name>
    <dbReference type="NCBI Taxonomy" id="349064"/>
    <lineage>
        <taxon>Bacteria</taxon>
        <taxon>Pseudomonadati</taxon>
        <taxon>Pseudomonadota</taxon>
        <taxon>Gammaproteobacteria</taxon>
        <taxon>Alteromonadales</taxon>
        <taxon>Colwelliaceae</taxon>
        <taxon>Thalassotalea</taxon>
    </lineage>
</organism>
<protein>
    <submittedName>
        <fullName evidence="1">Uncharacterized protein</fullName>
    </submittedName>
</protein>
<gene>
    <name evidence="1" type="ORF">SAMN05660429_01172</name>
</gene>
<keyword evidence="2" id="KW-1185">Reference proteome</keyword>
<proteinExistence type="predicted"/>
<name>A0A1I0CEC5_THASX</name>
<dbReference type="Proteomes" id="UP000199308">
    <property type="component" value="Unassembled WGS sequence"/>
</dbReference>
<dbReference type="AlphaFoldDB" id="A0A1I0CEC5"/>
<dbReference type="RefSeq" id="WP_093328446.1">
    <property type="nucleotide sequence ID" value="NZ_AP027363.1"/>
</dbReference>